<dbReference type="Gene3D" id="1.10.10.10">
    <property type="entry name" value="Winged helix-like DNA-binding domain superfamily/Winged helix DNA-binding domain"/>
    <property type="match status" value="1"/>
</dbReference>
<organism evidence="1 2">
    <name type="scientific">Novipirellula herctigrandis</name>
    <dbReference type="NCBI Taxonomy" id="2527986"/>
    <lineage>
        <taxon>Bacteria</taxon>
        <taxon>Pseudomonadati</taxon>
        <taxon>Planctomycetota</taxon>
        <taxon>Planctomycetia</taxon>
        <taxon>Pirellulales</taxon>
        <taxon>Pirellulaceae</taxon>
        <taxon>Novipirellula</taxon>
    </lineage>
</organism>
<dbReference type="EMBL" id="SJPJ01000001">
    <property type="protein sequence ID" value="TWT82898.1"/>
    <property type="molecule type" value="Genomic_DNA"/>
</dbReference>
<dbReference type="InterPro" id="IPR036388">
    <property type="entry name" value="WH-like_DNA-bd_sf"/>
</dbReference>
<dbReference type="SUPFAM" id="SSF46785">
    <property type="entry name" value="Winged helix' DNA-binding domain"/>
    <property type="match status" value="1"/>
</dbReference>
<dbReference type="GO" id="GO:0003700">
    <property type="term" value="F:DNA-binding transcription factor activity"/>
    <property type="evidence" value="ECO:0007669"/>
    <property type="project" value="TreeGrafter"/>
</dbReference>
<proteinExistence type="predicted"/>
<dbReference type="PANTHER" id="PTHR33221:SF16">
    <property type="entry name" value="HTH-TYPE TRANSCRIPTIONAL REGULATOR SLR0846-RELATED"/>
    <property type="match status" value="1"/>
</dbReference>
<name>A0A5C5Z6N0_9BACT</name>
<dbReference type="AlphaFoldDB" id="A0A5C5Z6N0"/>
<dbReference type="PROSITE" id="PS51197">
    <property type="entry name" value="HTH_RRF2_2"/>
    <property type="match status" value="1"/>
</dbReference>
<dbReference type="InterPro" id="IPR000944">
    <property type="entry name" value="Tscrpt_reg_Rrf2"/>
</dbReference>
<dbReference type="Proteomes" id="UP000315010">
    <property type="component" value="Unassembled WGS sequence"/>
</dbReference>
<dbReference type="InterPro" id="IPR036390">
    <property type="entry name" value="WH_DNA-bd_sf"/>
</dbReference>
<dbReference type="RefSeq" id="WP_146399696.1">
    <property type="nucleotide sequence ID" value="NZ_SJPJ01000001.1"/>
</dbReference>
<dbReference type="GO" id="GO:0005829">
    <property type="term" value="C:cytosol"/>
    <property type="evidence" value="ECO:0007669"/>
    <property type="project" value="TreeGrafter"/>
</dbReference>
<comment type="caution">
    <text evidence="1">The sequence shown here is derived from an EMBL/GenBank/DDBJ whole genome shotgun (WGS) entry which is preliminary data.</text>
</comment>
<evidence type="ECO:0000313" key="2">
    <source>
        <dbReference type="Proteomes" id="UP000315010"/>
    </source>
</evidence>
<dbReference type="NCBIfam" id="TIGR00738">
    <property type="entry name" value="rrf2_super"/>
    <property type="match status" value="1"/>
</dbReference>
<accession>A0A5C5Z6N0</accession>
<protein>
    <submittedName>
        <fullName evidence="1">HTH-type transcriptional regulator CymR</fullName>
    </submittedName>
</protein>
<keyword evidence="2" id="KW-1185">Reference proteome</keyword>
<evidence type="ECO:0000313" key="1">
    <source>
        <dbReference type="EMBL" id="TWT82898.1"/>
    </source>
</evidence>
<sequence length="141" mass="15584">MMISARVHYACLALFELAMRADDTTPVAVREITDKHNIPGPFLVQILRPLRAAGWVQSVRGSHGGYRLSVDPSQITLLDIAEAMGCQDRNSHLSETPTKSAIALQHAWDEANEASRAVLSGLRLSDMVERCHHGEATMFYI</sequence>
<dbReference type="Pfam" id="PF02082">
    <property type="entry name" value="Rrf2"/>
    <property type="match status" value="1"/>
</dbReference>
<dbReference type="OrthoDB" id="9808360at2"/>
<dbReference type="PANTHER" id="PTHR33221">
    <property type="entry name" value="WINGED HELIX-TURN-HELIX TRANSCRIPTIONAL REGULATOR, RRF2 FAMILY"/>
    <property type="match status" value="1"/>
</dbReference>
<gene>
    <name evidence="1" type="primary">cymR_2</name>
    <name evidence="1" type="ORF">CA13_43610</name>
</gene>
<reference evidence="1 2" key="1">
    <citation type="submission" date="2019-02" db="EMBL/GenBank/DDBJ databases">
        <title>Deep-cultivation of Planctomycetes and their phenomic and genomic characterization uncovers novel biology.</title>
        <authorList>
            <person name="Wiegand S."/>
            <person name="Jogler M."/>
            <person name="Boedeker C."/>
            <person name="Pinto D."/>
            <person name="Vollmers J."/>
            <person name="Rivas-Marin E."/>
            <person name="Kohn T."/>
            <person name="Peeters S.H."/>
            <person name="Heuer A."/>
            <person name="Rast P."/>
            <person name="Oberbeckmann S."/>
            <person name="Bunk B."/>
            <person name="Jeske O."/>
            <person name="Meyerdierks A."/>
            <person name="Storesund J.E."/>
            <person name="Kallscheuer N."/>
            <person name="Luecker S."/>
            <person name="Lage O.M."/>
            <person name="Pohl T."/>
            <person name="Merkel B.J."/>
            <person name="Hornburger P."/>
            <person name="Mueller R.-W."/>
            <person name="Bruemmer F."/>
            <person name="Labrenz M."/>
            <person name="Spormann A.M."/>
            <person name="Op Den Camp H."/>
            <person name="Overmann J."/>
            <person name="Amann R."/>
            <person name="Jetten M.S.M."/>
            <person name="Mascher T."/>
            <person name="Medema M.H."/>
            <person name="Devos D.P."/>
            <person name="Kaster A.-K."/>
            <person name="Ovreas L."/>
            <person name="Rohde M."/>
            <person name="Galperin M.Y."/>
            <person name="Jogler C."/>
        </authorList>
    </citation>
    <scope>NUCLEOTIDE SEQUENCE [LARGE SCALE GENOMIC DNA]</scope>
    <source>
        <strain evidence="1 2">CA13</strain>
    </source>
</reference>